<comment type="subcellular location">
    <subcellularLocation>
        <location evidence="1">Membrane</location>
        <topology evidence="1">Multi-pass membrane protein</topology>
    </subcellularLocation>
</comment>
<dbReference type="AlphaFoldDB" id="A0ABD0NV25"/>
<evidence type="ECO:0000313" key="9">
    <source>
        <dbReference type="Proteomes" id="UP001529510"/>
    </source>
</evidence>
<evidence type="ECO:0000256" key="2">
    <source>
        <dbReference type="ARBA" id="ARBA00022692"/>
    </source>
</evidence>
<evidence type="ECO:0000256" key="1">
    <source>
        <dbReference type="ARBA" id="ARBA00004141"/>
    </source>
</evidence>
<gene>
    <name evidence="8" type="ORF">M9458_040868</name>
</gene>
<keyword evidence="9" id="KW-1185">Reference proteome</keyword>
<organism evidence="8 9">
    <name type="scientific">Cirrhinus mrigala</name>
    <name type="common">Mrigala</name>
    <dbReference type="NCBI Taxonomy" id="683832"/>
    <lineage>
        <taxon>Eukaryota</taxon>
        <taxon>Metazoa</taxon>
        <taxon>Chordata</taxon>
        <taxon>Craniata</taxon>
        <taxon>Vertebrata</taxon>
        <taxon>Euteleostomi</taxon>
        <taxon>Actinopterygii</taxon>
        <taxon>Neopterygii</taxon>
        <taxon>Teleostei</taxon>
        <taxon>Ostariophysi</taxon>
        <taxon>Cypriniformes</taxon>
        <taxon>Cyprinidae</taxon>
        <taxon>Labeoninae</taxon>
        <taxon>Labeonini</taxon>
        <taxon>Cirrhinus</taxon>
    </lineage>
</organism>
<dbReference type="Pfam" id="PF00002">
    <property type="entry name" value="7tm_2"/>
    <property type="match status" value="1"/>
</dbReference>
<dbReference type="InterPro" id="IPR000832">
    <property type="entry name" value="GPCR_2_secretin-like"/>
</dbReference>
<dbReference type="GO" id="GO:0016020">
    <property type="term" value="C:membrane"/>
    <property type="evidence" value="ECO:0007669"/>
    <property type="project" value="UniProtKB-SubCell"/>
</dbReference>
<reference evidence="8 9" key="1">
    <citation type="submission" date="2024-05" db="EMBL/GenBank/DDBJ databases">
        <title>Genome sequencing and assembly of Indian major carp, Cirrhinus mrigala (Hamilton, 1822).</title>
        <authorList>
            <person name="Mohindra V."/>
            <person name="Chowdhury L.M."/>
            <person name="Lal K."/>
            <person name="Jena J.K."/>
        </authorList>
    </citation>
    <scope>NUCLEOTIDE SEQUENCE [LARGE SCALE GENOMIC DNA]</scope>
    <source>
        <strain evidence="8">CM1030</strain>
        <tissue evidence="8">Blood</tissue>
    </source>
</reference>
<keyword evidence="6" id="KW-0732">Signal</keyword>
<protein>
    <recommendedName>
        <fullName evidence="7">G-protein coupled receptors family 2 profile 2 domain-containing protein</fullName>
    </recommendedName>
</protein>
<feature type="signal peptide" evidence="6">
    <location>
        <begin position="1"/>
        <end position="27"/>
    </location>
</feature>
<feature type="domain" description="G-protein coupled receptors family 2 profile 2" evidence="7">
    <location>
        <begin position="1"/>
        <end position="81"/>
    </location>
</feature>
<evidence type="ECO:0000259" key="7">
    <source>
        <dbReference type="PROSITE" id="PS50261"/>
    </source>
</evidence>
<evidence type="ECO:0000256" key="5">
    <source>
        <dbReference type="SAM" id="Phobius"/>
    </source>
</evidence>
<proteinExistence type="predicted"/>
<evidence type="ECO:0000256" key="3">
    <source>
        <dbReference type="ARBA" id="ARBA00022989"/>
    </source>
</evidence>
<sequence>MHVLINLFVALFLLNVAFLSNEYVAHAKEVIACRVMAGFMHYCLLASFTWFAVEAFHLCLQMAKHAITIKHYVIKISVVGW</sequence>
<comment type="caution">
    <text evidence="8">The sequence shown here is derived from an EMBL/GenBank/DDBJ whole genome shotgun (WGS) entry which is preliminary data.</text>
</comment>
<name>A0ABD0NV25_CIRMR</name>
<accession>A0ABD0NV25</accession>
<evidence type="ECO:0000256" key="4">
    <source>
        <dbReference type="ARBA" id="ARBA00023136"/>
    </source>
</evidence>
<dbReference type="PANTHER" id="PTHR12011:SF474">
    <property type="entry name" value="ADHESION G PROTEIN-COUPLED RECEPTOR G11-RELATED"/>
    <property type="match status" value="1"/>
</dbReference>
<dbReference type="Gene3D" id="1.20.1070.10">
    <property type="entry name" value="Rhodopsin 7-helix transmembrane proteins"/>
    <property type="match status" value="1"/>
</dbReference>
<evidence type="ECO:0000313" key="8">
    <source>
        <dbReference type="EMBL" id="KAL0165115.1"/>
    </source>
</evidence>
<evidence type="ECO:0000256" key="6">
    <source>
        <dbReference type="SAM" id="SignalP"/>
    </source>
</evidence>
<dbReference type="InterPro" id="IPR017981">
    <property type="entry name" value="GPCR_2-like_7TM"/>
</dbReference>
<dbReference type="EMBL" id="JAMKFB020000020">
    <property type="protein sequence ID" value="KAL0165115.1"/>
    <property type="molecule type" value="Genomic_DNA"/>
</dbReference>
<feature type="transmembrane region" description="Helical" evidence="5">
    <location>
        <begin position="37"/>
        <end position="60"/>
    </location>
</feature>
<dbReference type="Proteomes" id="UP001529510">
    <property type="component" value="Unassembled WGS sequence"/>
</dbReference>
<keyword evidence="2 5" id="KW-0812">Transmembrane</keyword>
<feature type="chain" id="PRO_5044826212" description="G-protein coupled receptors family 2 profile 2 domain-containing protein" evidence="6">
    <location>
        <begin position="28"/>
        <end position="81"/>
    </location>
</feature>
<dbReference type="PANTHER" id="PTHR12011">
    <property type="entry name" value="ADHESION G-PROTEIN COUPLED RECEPTOR"/>
    <property type="match status" value="1"/>
</dbReference>
<dbReference type="PROSITE" id="PS50261">
    <property type="entry name" value="G_PROTEIN_RECEP_F2_4"/>
    <property type="match status" value="1"/>
</dbReference>
<keyword evidence="3 5" id="KW-1133">Transmembrane helix</keyword>
<feature type="non-terminal residue" evidence="8">
    <location>
        <position position="81"/>
    </location>
</feature>
<keyword evidence="4 5" id="KW-0472">Membrane</keyword>